<dbReference type="EMBL" id="JAPUFD010000026">
    <property type="protein sequence ID" value="MDI1493465.1"/>
    <property type="molecule type" value="Genomic_DNA"/>
</dbReference>
<gene>
    <name evidence="3" type="ORF">OHK93_005255</name>
</gene>
<dbReference type="SUPFAM" id="SSF90257">
    <property type="entry name" value="Myosin rod fragments"/>
    <property type="match status" value="1"/>
</dbReference>
<feature type="compositionally biased region" description="Polar residues" evidence="2">
    <location>
        <begin position="226"/>
        <end position="253"/>
    </location>
</feature>
<keyword evidence="1" id="KW-0175">Coiled coil</keyword>
<reference evidence="3" key="1">
    <citation type="journal article" date="2023" name="Genome Biol. Evol.">
        <title>First Whole Genome Sequence and Flow Cytometry Genome Size Data for the Lichen-Forming Fungus Ramalina farinacea (Ascomycota).</title>
        <authorList>
            <person name="Llewellyn T."/>
            <person name="Mian S."/>
            <person name="Hill R."/>
            <person name="Leitch I.J."/>
            <person name="Gaya E."/>
        </authorList>
    </citation>
    <scope>NUCLEOTIDE SEQUENCE</scope>
    <source>
        <strain evidence="3">LIQ254RAFAR</strain>
    </source>
</reference>
<name>A0AA43QVS6_9LECA</name>
<evidence type="ECO:0000256" key="1">
    <source>
        <dbReference type="SAM" id="Coils"/>
    </source>
</evidence>
<feature type="compositionally biased region" description="Basic residues" evidence="2">
    <location>
        <begin position="394"/>
        <end position="403"/>
    </location>
</feature>
<feature type="compositionally biased region" description="Polar residues" evidence="2">
    <location>
        <begin position="343"/>
        <end position="354"/>
    </location>
</feature>
<sequence>MSSLSLMASQFDSMIDFAQFVEQHLVDQTAKSQAHKLFLEQSYFEAIEQARAEIHESMQQDFVAAVSQEGNRIEFLKNQEAVASESRTRQQFANDFKVQVALNKDSLEADLRAQYDEKLAGRDELLRQKELELSELRSALASSKSTNKDLTSRIKEQEESCAQKTLKAQKKIQELEGAQAASSASLNSANNQIGQLQHQVQARQNDIQARDSQIERCRQELANETAAHSTPRSNYDSISQSLTSVTNQRDQAQRQFEGVNEEVGKLRAKNGELQSQLSEFERRTQKSEDDWAQAKRYIQKVEEERDSLRSRVQEFTALSPHMETDELEHGTKAGASGVARAASEQQVVTQTSNVSSDESAASEEGEHDNSVLDPPAPSRRAKQPASAKSDVKSHRIGKKKPGKATKVVNVKAVKAKDGEVLEEFEEGAFMYSGETVESRPEWDPTHPNFNLNLVTTTHEDFDHRALQYAVGVQFKLQQQQNKAADDSVKASKAANESLLDQINNLNW</sequence>
<feature type="region of interest" description="Disordered" evidence="2">
    <location>
        <begin position="222"/>
        <end position="253"/>
    </location>
</feature>
<protein>
    <submittedName>
        <fullName evidence="3">Uncharacterized protein</fullName>
    </submittedName>
</protein>
<evidence type="ECO:0000313" key="3">
    <source>
        <dbReference type="EMBL" id="MDI1493465.1"/>
    </source>
</evidence>
<accession>A0AA43QVS6</accession>
<dbReference type="Proteomes" id="UP001161017">
    <property type="component" value="Unassembled WGS sequence"/>
</dbReference>
<comment type="caution">
    <text evidence="3">The sequence shown here is derived from an EMBL/GenBank/DDBJ whole genome shotgun (WGS) entry which is preliminary data.</text>
</comment>
<keyword evidence="4" id="KW-1185">Reference proteome</keyword>
<dbReference type="Gene3D" id="1.10.287.1490">
    <property type="match status" value="1"/>
</dbReference>
<evidence type="ECO:0000256" key="2">
    <source>
        <dbReference type="SAM" id="MobiDB-lite"/>
    </source>
</evidence>
<organism evidence="3 4">
    <name type="scientific">Ramalina farinacea</name>
    <dbReference type="NCBI Taxonomy" id="258253"/>
    <lineage>
        <taxon>Eukaryota</taxon>
        <taxon>Fungi</taxon>
        <taxon>Dikarya</taxon>
        <taxon>Ascomycota</taxon>
        <taxon>Pezizomycotina</taxon>
        <taxon>Lecanoromycetes</taxon>
        <taxon>OSLEUM clade</taxon>
        <taxon>Lecanoromycetidae</taxon>
        <taxon>Lecanorales</taxon>
        <taxon>Lecanorineae</taxon>
        <taxon>Ramalinaceae</taxon>
        <taxon>Ramalina</taxon>
    </lineage>
</organism>
<evidence type="ECO:0000313" key="4">
    <source>
        <dbReference type="Proteomes" id="UP001161017"/>
    </source>
</evidence>
<feature type="region of interest" description="Disordered" evidence="2">
    <location>
        <begin position="335"/>
        <end position="405"/>
    </location>
</feature>
<dbReference type="AlphaFoldDB" id="A0AA43QVS6"/>
<proteinExistence type="predicted"/>
<feature type="coiled-coil region" evidence="1">
    <location>
        <begin position="126"/>
        <end position="206"/>
    </location>
</feature>